<dbReference type="RefSeq" id="WP_277578136.1">
    <property type="nucleotide sequence ID" value="NZ_JANRMI010000002.1"/>
</dbReference>
<evidence type="ECO:0000313" key="2">
    <source>
        <dbReference type="Proteomes" id="UP001152321"/>
    </source>
</evidence>
<sequence length="439" mass="50968">MELGNPIIIVSAFGRGHWLAAALAQEGIKTTLVDVSSKLGVWPKEDIEGPFGFFRNERISESQVDRLYSEDAFEEVPNGFSLWLPEGPVEFKGPLTKFKIDNLPLASQVKDLLYSSVLDKNAKVLYRNLSDFNFDQSWLLHFAHQWAGTTYMPNARGANEGECLPILSSFFVRQATRAGFERSLEWLRTKGVEVLEPQQIVDASFGAGKSVTGLEISGEKQGLFRLEQIVWMLSSEESYFLNERLGKYFFSEGPLESEWCWVRYRAGLKQCFERDSLPLHTVVVDDLYSPWTHENMMVLQRTSLEDQFDVWMRIPTVQRFNKEYLTTRSVRMNDHLARRMSLAEVQILSFPQEYYYTYAQLGAPRYPVFSEKQKTRRGKVSFSNLHLDGPEEWSHYAWSASFARSEGIQERIVAWWKEKLLKEQKDRMQRSKERKDQTP</sequence>
<dbReference type="EMBL" id="JANRMI010000002">
    <property type="protein sequence ID" value="MDG0816659.1"/>
    <property type="molecule type" value="Genomic_DNA"/>
</dbReference>
<name>A0ABT6DII6_9BACT</name>
<dbReference type="Proteomes" id="UP001152321">
    <property type="component" value="Unassembled WGS sequence"/>
</dbReference>
<reference evidence="1" key="1">
    <citation type="submission" date="2022-08" db="EMBL/GenBank/DDBJ databases">
        <title>Novel Bdellovibrio Species Isolated from Svalbard: Designation Bdellovibrio svalbardensis.</title>
        <authorList>
            <person name="Mitchell R.J."/>
            <person name="Choi S.Y."/>
        </authorList>
    </citation>
    <scope>NUCLEOTIDE SEQUENCE</scope>
    <source>
        <strain evidence="1">PAP01</strain>
    </source>
</reference>
<gene>
    <name evidence="1" type="ORF">NWE73_09805</name>
</gene>
<keyword evidence="2" id="KW-1185">Reference proteome</keyword>
<proteinExistence type="predicted"/>
<evidence type="ECO:0000313" key="1">
    <source>
        <dbReference type="EMBL" id="MDG0816659.1"/>
    </source>
</evidence>
<accession>A0ABT6DII6</accession>
<protein>
    <submittedName>
        <fullName evidence="1">Uncharacterized protein</fullName>
    </submittedName>
</protein>
<comment type="caution">
    <text evidence="1">The sequence shown here is derived from an EMBL/GenBank/DDBJ whole genome shotgun (WGS) entry which is preliminary data.</text>
</comment>
<organism evidence="1 2">
    <name type="scientific">Bdellovibrio svalbardensis</name>
    <dbReference type="NCBI Taxonomy" id="2972972"/>
    <lineage>
        <taxon>Bacteria</taxon>
        <taxon>Pseudomonadati</taxon>
        <taxon>Bdellovibrionota</taxon>
        <taxon>Bdellovibrionia</taxon>
        <taxon>Bdellovibrionales</taxon>
        <taxon>Pseudobdellovibrionaceae</taxon>
        <taxon>Bdellovibrio</taxon>
    </lineage>
</organism>